<evidence type="ECO:0000313" key="3">
    <source>
        <dbReference type="Proteomes" id="UP000240971"/>
    </source>
</evidence>
<keyword evidence="1" id="KW-0472">Membrane</keyword>
<keyword evidence="1" id="KW-1133">Transmembrane helix</keyword>
<accession>A0A2P8HQ70</accession>
<comment type="caution">
    <text evidence="2">The sequence shown here is derived from an EMBL/GenBank/DDBJ whole genome shotgun (WGS) entry which is preliminary data.</text>
</comment>
<feature type="transmembrane region" description="Helical" evidence="1">
    <location>
        <begin position="133"/>
        <end position="151"/>
    </location>
</feature>
<organism evidence="2 3">
    <name type="scientific">Chitinophaga niastensis</name>
    <dbReference type="NCBI Taxonomy" id="536980"/>
    <lineage>
        <taxon>Bacteria</taxon>
        <taxon>Pseudomonadati</taxon>
        <taxon>Bacteroidota</taxon>
        <taxon>Chitinophagia</taxon>
        <taxon>Chitinophagales</taxon>
        <taxon>Chitinophagaceae</taxon>
        <taxon>Chitinophaga</taxon>
    </lineage>
</organism>
<dbReference type="InterPro" id="IPR025570">
    <property type="entry name" value="DUF4337"/>
</dbReference>
<dbReference type="EMBL" id="PYAW01000002">
    <property type="protein sequence ID" value="PSL48380.1"/>
    <property type="molecule type" value="Genomic_DNA"/>
</dbReference>
<dbReference type="AlphaFoldDB" id="A0A2P8HQ70"/>
<name>A0A2P8HQ70_CHINA</name>
<feature type="transmembrane region" description="Helical" evidence="1">
    <location>
        <begin position="157"/>
        <end position="174"/>
    </location>
</feature>
<dbReference type="RefSeq" id="WP_106528759.1">
    <property type="nucleotide sequence ID" value="NZ_PYAW01000002.1"/>
</dbReference>
<sequence>MEEMEVPTEHLHEAIKEKAEEARERWVMYLALSTAFIAVLAAIAGLLGGHHANEAMIEEIKASNQWSYYQSKSIKSELAEATDKILLQVSSTPIPGDNKERIARYEKEKETIKQTAEAHEKASETHLEQHKNFAKAVTIFQIAIAISAIAILTRKRVLWYGAIALTLAGSYFLFAGF</sequence>
<dbReference type="OrthoDB" id="9806096at2"/>
<evidence type="ECO:0000256" key="1">
    <source>
        <dbReference type="SAM" id="Phobius"/>
    </source>
</evidence>
<proteinExistence type="predicted"/>
<feature type="transmembrane region" description="Helical" evidence="1">
    <location>
        <begin position="26"/>
        <end position="47"/>
    </location>
</feature>
<gene>
    <name evidence="2" type="ORF">CLV51_1021247</name>
</gene>
<protein>
    <submittedName>
        <fullName evidence="2">Uncharacterized protein DUF4337</fullName>
    </submittedName>
</protein>
<keyword evidence="3" id="KW-1185">Reference proteome</keyword>
<keyword evidence="1" id="KW-0812">Transmembrane</keyword>
<dbReference type="Proteomes" id="UP000240971">
    <property type="component" value="Unassembled WGS sequence"/>
</dbReference>
<reference evidence="2 3" key="1">
    <citation type="submission" date="2018-03" db="EMBL/GenBank/DDBJ databases">
        <title>Genomic Encyclopedia of Archaeal and Bacterial Type Strains, Phase II (KMG-II): from individual species to whole genera.</title>
        <authorList>
            <person name="Goeker M."/>
        </authorList>
    </citation>
    <scope>NUCLEOTIDE SEQUENCE [LARGE SCALE GENOMIC DNA]</scope>
    <source>
        <strain evidence="2 3">DSM 24859</strain>
    </source>
</reference>
<evidence type="ECO:0000313" key="2">
    <source>
        <dbReference type="EMBL" id="PSL48380.1"/>
    </source>
</evidence>
<dbReference type="Pfam" id="PF14235">
    <property type="entry name" value="DUF4337"/>
    <property type="match status" value="1"/>
</dbReference>